<sequence length="172" mass="19319">MRILLLTLSFVTWSAAADACRQSLIIDDALVREVRYADLSFDGRLSHLAWRSADGERFVPPAECINGDLDCAVGNADLRRQAQNIAEVSFEIRQWFSDARDAEFPLVVDFSLDGPCTRRPLAVGEEYIVTITRIPISQQAQINVHRSSEWPVAADQLLATQREVLRDGGLYR</sequence>
<keyword evidence="2" id="KW-1185">Reference proteome</keyword>
<dbReference type="EMBL" id="JAZDRP010000004">
    <property type="protein sequence ID" value="MEE2526134.1"/>
    <property type="molecule type" value="Genomic_DNA"/>
</dbReference>
<evidence type="ECO:0000313" key="1">
    <source>
        <dbReference type="EMBL" id="MEE2526134.1"/>
    </source>
</evidence>
<evidence type="ECO:0000313" key="2">
    <source>
        <dbReference type="Proteomes" id="UP001354971"/>
    </source>
</evidence>
<proteinExistence type="predicted"/>
<organism evidence="1 2">
    <name type="scientific">Hyphobacterium lacteum</name>
    <dbReference type="NCBI Taxonomy" id="3116575"/>
    <lineage>
        <taxon>Bacteria</taxon>
        <taxon>Pseudomonadati</taxon>
        <taxon>Pseudomonadota</taxon>
        <taxon>Alphaproteobacteria</taxon>
        <taxon>Maricaulales</taxon>
        <taxon>Maricaulaceae</taxon>
        <taxon>Hyphobacterium</taxon>
    </lineage>
</organism>
<comment type="caution">
    <text evidence="1">The sequence shown here is derived from an EMBL/GenBank/DDBJ whole genome shotgun (WGS) entry which is preliminary data.</text>
</comment>
<name>A0ABU7LRB8_9PROT</name>
<reference evidence="1 2" key="1">
    <citation type="submission" date="2024-01" db="EMBL/GenBank/DDBJ databases">
        <title>Hyphobacterium bacterium isolated from marine sediment.</title>
        <authorList>
            <person name="Zhao S."/>
        </authorList>
    </citation>
    <scope>NUCLEOTIDE SEQUENCE [LARGE SCALE GENOMIC DNA]</scope>
    <source>
        <strain evidence="2">HN65</strain>
    </source>
</reference>
<accession>A0ABU7LRB8</accession>
<dbReference type="Proteomes" id="UP001354971">
    <property type="component" value="Unassembled WGS sequence"/>
</dbReference>
<dbReference type="RefSeq" id="WP_330198798.1">
    <property type="nucleotide sequence ID" value="NZ_JAZDRP010000004.1"/>
</dbReference>
<gene>
    <name evidence="1" type="ORF">V0U79_07125</name>
</gene>
<protein>
    <submittedName>
        <fullName evidence="1">Uncharacterized protein</fullName>
    </submittedName>
</protein>